<dbReference type="PANTHER" id="PTHR24416:SF525">
    <property type="entry name" value="INSULIN-LIKE RECEPTOR"/>
    <property type="match status" value="1"/>
</dbReference>
<keyword evidence="14" id="KW-0325">Glycoprotein</keyword>
<feature type="domain" description="Protein kinase" evidence="18">
    <location>
        <begin position="1777"/>
        <end position="2120"/>
    </location>
</feature>
<keyword evidence="11" id="KW-1133">Transmembrane helix</keyword>
<evidence type="ECO:0000259" key="18">
    <source>
        <dbReference type="PROSITE" id="PS50011"/>
    </source>
</evidence>
<dbReference type="InterPro" id="IPR011009">
    <property type="entry name" value="Kinase-like_dom_sf"/>
</dbReference>
<dbReference type="InterPro" id="IPR058726">
    <property type="entry name" value="Roller3_N"/>
</dbReference>
<dbReference type="Gene3D" id="3.30.200.20">
    <property type="entry name" value="Phosphorylase Kinase, domain 1"/>
    <property type="match status" value="1"/>
</dbReference>
<dbReference type="STRING" id="318479.A0A0N4U4E3"/>
<dbReference type="InterPro" id="IPR057329">
    <property type="entry name" value="Beta-prop_Rol-3"/>
</dbReference>
<evidence type="ECO:0000256" key="6">
    <source>
        <dbReference type="ARBA" id="ARBA00022729"/>
    </source>
</evidence>
<dbReference type="OrthoDB" id="65481at2759"/>
<dbReference type="InterPro" id="IPR003961">
    <property type="entry name" value="FN3_dom"/>
</dbReference>
<name>A0A0N4U4E3_DRAME</name>
<evidence type="ECO:0000256" key="13">
    <source>
        <dbReference type="ARBA" id="ARBA00023137"/>
    </source>
</evidence>
<keyword evidence="6" id="KW-0732">Signal</keyword>
<dbReference type="EC" id="2.7.10.1" evidence="2"/>
<sequence length="2242" mass="251883">MNPGAYDSCSSPEKSSKKAVKQIAALAPGSLDWSDGQVTSNLSQKLSACYVGCQDLESINSTCEDRCVSIFQKNSCVQGCRAVADIFLHKIQDLLHHASVSIEKEELQGVDVVWSLKEEYGSMVNEISAADIQWAVHSRPANSNLQWTINTIDQKGDSMQTKVTIPSVFAKEIELRLCIYWRSNIIASRSFIKAIDATYAKPQIPSIIAHMQVSVHAYVVCWSSVVPNIYRIALSSLDGTELLSDSTNSTCYLFDNLITDNCCRVRIGYISTDEAQASIEINIKHEARVEDSSIILVRQLVLTNGTSLLMLTDNNDYAILTEPKIIPFQLPSGRTITAVCSSSINGLLVGIDDGSIYSLSLSDAHSDLIRPSDGIAIIYMDVDHMQKKFYAVMHRKGILRFIYFVTNIGDLFAMPLFPFDASRDVSSLSHTKLEVDELVSAAEVDFEKQRLVVITENGSLLSMNLVNRSISRLRLSIEESSQYRHIKRAHFVDDRLFWITSSCGDSHPWDTCFYGEEWDSEKKKVHHNRYSYTDRVIDFTFVRNVRLPTTILPPKAIGLITTSNMARITWESPILLPYQAQEVKWKNLLYNCKIMKDQEEISTGVELLAINETFIDVPITQGFLYHAFVRSCIDVSCSMYINTTSASFSSLNELKTYPFLIPFLIHVHLIIVFQAEISDPPFAFFNYSNDEINIYGPLGSKLNNYEISFPTNVSQPFTFDPLMEIAYTLDSNQNSVIRIRKDGSRLVFLETNLVKFLAVMPKHATILIASESSVSIYRTTSSFDQTIYSCNGINNCGEVVGLAGDDESGNIYFLIKYLNNTVALFELNNEVRTPLFIASTQIFPAIKQLLFADEMFIFITVHGRVGVCNKKLGSININFALSNVLIIPHVKLPSACMLNFTREIIFDDVSRRTLSWDVEPDLEFGKILFKISLYKKQFGGERFVDYSLSSNYTLNSAILEQWPSQQIYDIQVEAITTWDKIVLNSTNLHAPTKPPSAPTNLKIYATQQKTVDGARALIDLFWDDPVEWNGDPLGYVINCTIDGTEERSTEVTSNTHTYSLSVKSGSVTCEIAARNEPNSQTFSEPITIDSSELRPLIRLFAIDSSFNIEYQWIAFIGNDLFAVRKDSDLQQPFLLRFDSNNVDSALMKIPISGEIGKVDAVISDWVGNRLLMVSTGHLLQLPLDGIQSLPVITPRRVMNLSSGAGDAKQLLFDPFKNTAYLLTKNGSLFALYLNKETEENMALKLNCLKSETITSMMSDFSWNRAVLSSIYVLTWNGMIRVELTAYKCEEIKFNWGEFGEKGLKSISSFAITDKLFVFVTSTELIAYDLVSSSVAPIAIPDVPLKQILVASQSSQPYPDRFCFLLPPASEIKFTVKNEEKSGAFISISEPSLPSTCPEISLPLTQYEIHFKRKGSDKIRNVHSISHIVHIENGVLDKETDYEVSVSWFNRYSPSTTSSQVQSFRTGYGFPSAPLQPAAFALTPDMVLLYWKLPLRLNAPITEIKYKISQSSVSQTSSSPIGAQQYEGTAYATIASDAVSCLSNPCSAKISNLRPSIDYKFWVKAIHESRLNRQFSDDAEAVSTEASTTTKDTAGTLRPDNVTGNSIMLRWNSLEPETVPTKISIQYRLSGLNAVWKSPFNASFEGSAKSVVIIVSALRSATVYDYRFIAEYAQSYEYDGIVYSYTEQFFQTTQQIRTKAGTPSAPTGVRLVNEDGQFIIRWESPLNDGGSTITSYALEYRPDENSEWEIAERGLNGECLWWRPPRADFLTSNSEFRIRAANSEGFGAYAYSKQHSVYYQKVKQKQQKSKVQEMQMQKFRNLAVENHSPSHIANSLKVIPRVPKNRVNMNRTIGKGSFGEVFEGVVTGLPLSPNKKVRVAIKTLRNGYSESDRTKFLQEAILMHRPSDCFPSQLSLYELIGMMVDIGRGAVYLEANNHVHRDLAARNCLISSRNSHSRITKIADFGLARDIYTNDYYRIHGEDFLPLRWLAPEAMANGVFTTKSDVWSFGVLLYEIITLGQLPYMGKSNVQVRFSSINLSLTICFSSFSYINILCFKDMSKLFENVVMSFVKGGGRLEKPQFCPDEIFEIAKRAWIYDSDERPSFADLLPELEALRGNPAYQATTTLSSSVISNFEFSFDSNISHVGSADRSGSTRFDKSVPQKFSVLLDNPSTKKHGRPSILRSLRKDRPKLARDDFEPKDENLDSPTFNDVQPLSSELMNAEDENNIFFARDDYGNSNEMN</sequence>
<dbReference type="GO" id="GO:0043235">
    <property type="term" value="C:receptor complex"/>
    <property type="evidence" value="ECO:0007669"/>
    <property type="project" value="TreeGrafter"/>
</dbReference>
<evidence type="ECO:0000256" key="5">
    <source>
        <dbReference type="ARBA" id="ARBA00022692"/>
    </source>
</evidence>
<dbReference type="Proteomes" id="UP000274756">
    <property type="component" value="Unassembled WGS sequence"/>
</dbReference>
<evidence type="ECO:0000256" key="15">
    <source>
        <dbReference type="ARBA" id="ARBA00051243"/>
    </source>
</evidence>
<dbReference type="PROSITE" id="PS50853">
    <property type="entry name" value="FN3"/>
    <property type="match status" value="3"/>
</dbReference>
<feature type="region of interest" description="Disordered" evidence="17">
    <location>
        <begin position="2169"/>
        <end position="2210"/>
    </location>
</feature>
<dbReference type="PANTHER" id="PTHR24416">
    <property type="entry name" value="TYROSINE-PROTEIN KINASE RECEPTOR"/>
    <property type="match status" value="1"/>
</dbReference>
<evidence type="ECO:0000259" key="19">
    <source>
        <dbReference type="PROSITE" id="PS50853"/>
    </source>
</evidence>
<keyword evidence="7" id="KW-0677">Repeat</keyword>
<protein>
    <recommendedName>
        <fullName evidence="2">receptor protein-tyrosine kinase</fullName>
        <ecNumber evidence="2">2.7.10.1</ecNumber>
    </recommendedName>
</protein>
<evidence type="ECO:0000313" key="22">
    <source>
        <dbReference type="Proteomes" id="UP000274756"/>
    </source>
</evidence>
<dbReference type="GO" id="GO:0007169">
    <property type="term" value="P:cell surface receptor protein tyrosine kinase signaling pathway"/>
    <property type="evidence" value="ECO:0007669"/>
    <property type="project" value="InterPro"/>
</dbReference>
<dbReference type="InterPro" id="IPR000719">
    <property type="entry name" value="Prot_kinase_dom"/>
</dbReference>
<feature type="binding site" evidence="16">
    <location>
        <position position="1881"/>
    </location>
    <ligand>
        <name>ATP</name>
        <dbReference type="ChEBI" id="CHEBI:30616"/>
    </ligand>
</feature>
<keyword evidence="4" id="KW-0808">Transferase</keyword>
<feature type="compositionally biased region" description="Basic and acidic residues" evidence="17">
    <location>
        <begin position="2185"/>
        <end position="2203"/>
    </location>
</feature>
<evidence type="ECO:0000256" key="2">
    <source>
        <dbReference type="ARBA" id="ARBA00011902"/>
    </source>
</evidence>
<evidence type="ECO:0000256" key="10">
    <source>
        <dbReference type="ARBA" id="ARBA00022840"/>
    </source>
</evidence>
<dbReference type="Proteomes" id="UP000038040">
    <property type="component" value="Unplaced"/>
</dbReference>
<evidence type="ECO:0000256" key="3">
    <source>
        <dbReference type="ARBA" id="ARBA00022553"/>
    </source>
</evidence>
<evidence type="ECO:0000256" key="7">
    <source>
        <dbReference type="ARBA" id="ARBA00022737"/>
    </source>
</evidence>
<organism evidence="21 23">
    <name type="scientific">Dracunculus medinensis</name>
    <name type="common">Guinea worm</name>
    <dbReference type="NCBI Taxonomy" id="318479"/>
    <lineage>
        <taxon>Eukaryota</taxon>
        <taxon>Metazoa</taxon>
        <taxon>Ecdysozoa</taxon>
        <taxon>Nematoda</taxon>
        <taxon>Chromadorea</taxon>
        <taxon>Rhabditida</taxon>
        <taxon>Spirurina</taxon>
        <taxon>Dracunculoidea</taxon>
        <taxon>Dracunculidae</taxon>
        <taxon>Dracunculus</taxon>
    </lineage>
</organism>
<dbReference type="SUPFAM" id="SSF49265">
    <property type="entry name" value="Fibronectin type III"/>
    <property type="match status" value="3"/>
</dbReference>
<dbReference type="Pfam" id="PF26432">
    <property type="entry name" value="Roller3_N"/>
    <property type="match status" value="1"/>
</dbReference>
<dbReference type="SMART" id="SM00219">
    <property type="entry name" value="TyrKc"/>
    <property type="match status" value="1"/>
</dbReference>
<dbReference type="AlphaFoldDB" id="A0A0N4U4E3"/>
<keyword evidence="8 16" id="KW-0547">Nucleotide-binding</keyword>
<dbReference type="InterPro" id="IPR020635">
    <property type="entry name" value="Tyr_kinase_cat_dom"/>
</dbReference>
<comment type="subcellular location">
    <subcellularLocation>
        <location evidence="1">Membrane</location>
        <topology evidence="1">Single-pass type I membrane protein</topology>
    </subcellularLocation>
</comment>
<dbReference type="InterPro" id="IPR017441">
    <property type="entry name" value="Protein_kinase_ATP_BS"/>
</dbReference>
<dbReference type="InterPro" id="IPR050122">
    <property type="entry name" value="RTK"/>
</dbReference>
<keyword evidence="9" id="KW-0418">Kinase</keyword>
<dbReference type="SMART" id="SM00060">
    <property type="entry name" value="FN3"/>
    <property type="match status" value="4"/>
</dbReference>
<dbReference type="InterPro" id="IPR036116">
    <property type="entry name" value="FN3_sf"/>
</dbReference>
<dbReference type="EMBL" id="UYYG01001154">
    <property type="protein sequence ID" value="VDN56034.1"/>
    <property type="molecule type" value="Genomic_DNA"/>
</dbReference>
<dbReference type="SUPFAM" id="SSF56112">
    <property type="entry name" value="Protein kinase-like (PK-like)"/>
    <property type="match status" value="1"/>
</dbReference>
<dbReference type="Gene3D" id="1.10.510.10">
    <property type="entry name" value="Transferase(Phosphotransferase) domain 1"/>
    <property type="match status" value="1"/>
</dbReference>
<feature type="domain" description="Fibronectin type-III" evidence="19">
    <location>
        <begin position="1701"/>
        <end position="1799"/>
    </location>
</feature>
<reference evidence="20 22" key="2">
    <citation type="submission" date="2018-11" db="EMBL/GenBank/DDBJ databases">
        <authorList>
            <consortium name="Pathogen Informatics"/>
        </authorList>
    </citation>
    <scope>NUCLEOTIDE SEQUENCE [LARGE SCALE GENOMIC DNA]</scope>
</reference>
<evidence type="ECO:0000256" key="4">
    <source>
        <dbReference type="ARBA" id="ARBA00022679"/>
    </source>
</evidence>
<dbReference type="PROSITE" id="PS50011">
    <property type="entry name" value="PROTEIN_KINASE_DOM"/>
    <property type="match status" value="1"/>
</dbReference>
<evidence type="ECO:0000313" key="20">
    <source>
        <dbReference type="EMBL" id="VDN56034.1"/>
    </source>
</evidence>
<keyword evidence="3" id="KW-0597">Phosphoprotein</keyword>
<evidence type="ECO:0000256" key="8">
    <source>
        <dbReference type="ARBA" id="ARBA00022741"/>
    </source>
</evidence>
<feature type="domain" description="Fibronectin type-III" evidence="19">
    <location>
        <begin position="1472"/>
        <end position="1586"/>
    </location>
</feature>
<evidence type="ECO:0000256" key="17">
    <source>
        <dbReference type="SAM" id="MobiDB-lite"/>
    </source>
</evidence>
<dbReference type="Pfam" id="PF07714">
    <property type="entry name" value="PK_Tyr_Ser-Thr"/>
    <property type="match status" value="2"/>
</dbReference>
<dbReference type="GO" id="GO:0004714">
    <property type="term" value="F:transmembrane receptor protein tyrosine kinase activity"/>
    <property type="evidence" value="ECO:0007669"/>
    <property type="project" value="UniProtKB-EC"/>
</dbReference>
<dbReference type="Gene3D" id="2.60.40.10">
    <property type="entry name" value="Immunoglobulins"/>
    <property type="match status" value="3"/>
</dbReference>
<evidence type="ECO:0000313" key="23">
    <source>
        <dbReference type="WBParaSite" id="DME_0000164701-mRNA-1"/>
    </source>
</evidence>
<dbReference type="InterPro" id="IPR013783">
    <property type="entry name" value="Ig-like_fold"/>
</dbReference>
<dbReference type="PROSITE" id="PS00107">
    <property type="entry name" value="PROTEIN_KINASE_ATP"/>
    <property type="match status" value="1"/>
</dbReference>
<dbReference type="InterPro" id="IPR001245">
    <property type="entry name" value="Ser-Thr/Tyr_kinase_cat_dom"/>
</dbReference>
<keyword evidence="12" id="KW-0472">Membrane</keyword>
<evidence type="ECO:0000256" key="11">
    <source>
        <dbReference type="ARBA" id="ARBA00022989"/>
    </source>
</evidence>
<dbReference type="Pfam" id="PF25494">
    <property type="entry name" value="Beta-prop_Rol-3"/>
    <property type="match status" value="1"/>
</dbReference>
<dbReference type="PROSITE" id="PS00239">
    <property type="entry name" value="RECEPTOR_TYR_KIN_II"/>
    <property type="match status" value="1"/>
</dbReference>
<keyword evidence="10 16" id="KW-0067">ATP-binding</keyword>
<dbReference type="WBParaSite" id="DME_0000164701-mRNA-1">
    <property type="protein sequence ID" value="DME_0000164701-mRNA-1"/>
    <property type="gene ID" value="DME_0000164701"/>
</dbReference>
<evidence type="ECO:0000256" key="9">
    <source>
        <dbReference type="ARBA" id="ARBA00022777"/>
    </source>
</evidence>
<evidence type="ECO:0000313" key="21">
    <source>
        <dbReference type="Proteomes" id="UP000038040"/>
    </source>
</evidence>
<evidence type="ECO:0000256" key="16">
    <source>
        <dbReference type="PROSITE-ProRule" id="PRU10141"/>
    </source>
</evidence>
<comment type="catalytic activity">
    <reaction evidence="15">
        <text>L-tyrosyl-[protein] + ATP = O-phospho-L-tyrosyl-[protein] + ADP + H(+)</text>
        <dbReference type="Rhea" id="RHEA:10596"/>
        <dbReference type="Rhea" id="RHEA-COMP:10136"/>
        <dbReference type="Rhea" id="RHEA-COMP:20101"/>
        <dbReference type="ChEBI" id="CHEBI:15378"/>
        <dbReference type="ChEBI" id="CHEBI:30616"/>
        <dbReference type="ChEBI" id="CHEBI:46858"/>
        <dbReference type="ChEBI" id="CHEBI:61978"/>
        <dbReference type="ChEBI" id="CHEBI:456216"/>
        <dbReference type="EC" id="2.7.10.1"/>
    </reaction>
</comment>
<dbReference type="CDD" id="cd00063">
    <property type="entry name" value="FN3"/>
    <property type="match status" value="3"/>
</dbReference>
<accession>A0A0N4U4E3</accession>
<dbReference type="InterPro" id="IPR002011">
    <property type="entry name" value="Tyr_kinase_rcpt_2_CS"/>
</dbReference>
<evidence type="ECO:0000256" key="1">
    <source>
        <dbReference type="ARBA" id="ARBA00004479"/>
    </source>
</evidence>
<reference evidence="23" key="1">
    <citation type="submission" date="2016-04" db="UniProtKB">
        <authorList>
            <consortium name="WormBaseParasite"/>
        </authorList>
    </citation>
    <scope>IDENTIFICATION</scope>
</reference>
<dbReference type="GO" id="GO:0005886">
    <property type="term" value="C:plasma membrane"/>
    <property type="evidence" value="ECO:0007669"/>
    <property type="project" value="TreeGrafter"/>
</dbReference>
<keyword evidence="22" id="KW-1185">Reference proteome</keyword>
<gene>
    <name evidence="20" type="ORF">DME_LOCUS6007</name>
</gene>
<dbReference type="PRINTS" id="PR00109">
    <property type="entry name" value="TYRKINASE"/>
</dbReference>
<keyword evidence="5" id="KW-0812">Transmembrane</keyword>
<evidence type="ECO:0000256" key="12">
    <source>
        <dbReference type="ARBA" id="ARBA00023136"/>
    </source>
</evidence>
<feature type="compositionally biased region" description="Basic residues" evidence="17">
    <location>
        <begin position="2173"/>
        <end position="2184"/>
    </location>
</feature>
<proteinExistence type="predicted"/>
<keyword evidence="13" id="KW-0829">Tyrosine-protein kinase</keyword>
<dbReference type="GO" id="GO:0005524">
    <property type="term" value="F:ATP binding"/>
    <property type="evidence" value="ECO:0007669"/>
    <property type="project" value="UniProtKB-UniRule"/>
</dbReference>
<feature type="domain" description="Fibronectin type-III" evidence="19">
    <location>
        <begin position="1367"/>
        <end position="1468"/>
    </location>
</feature>
<evidence type="ECO:0000256" key="14">
    <source>
        <dbReference type="ARBA" id="ARBA00023180"/>
    </source>
</evidence>